<feature type="domain" description="Solute-binding protein family 5" evidence="3">
    <location>
        <begin position="123"/>
        <end position="482"/>
    </location>
</feature>
<dbReference type="InterPro" id="IPR000914">
    <property type="entry name" value="SBP_5_dom"/>
</dbReference>
<proteinExistence type="predicted"/>
<dbReference type="Gene3D" id="3.10.105.10">
    <property type="entry name" value="Dipeptide-binding Protein, Domain 3"/>
    <property type="match status" value="1"/>
</dbReference>
<organism evidence="4 5">
    <name type="scientific">Trueperella abortisuis</name>
    <dbReference type="NCBI Taxonomy" id="445930"/>
    <lineage>
        <taxon>Bacteria</taxon>
        <taxon>Bacillati</taxon>
        <taxon>Actinomycetota</taxon>
        <taxon>Actinomycetes</taxon>
        <taxon>Actinomycetales</taxon>
        <taxon>Actinomycetaceae</taxon>
        <taxon>Trueperella</taxon>
    </lineage>
</organism>
<evidence type="ECO:0000256" key="1">
    <source>
        <dbReference type="SAM" id="MobiDB-lite"/>
    </source>
</evidence>
<dbReference type="SUPFAM" id="SSF53850">
    <property type="entry name" value="Periplasmic binding protein-like II"/>
    <property type="match status" value="1"/>
</dbReference>
<comment type="caution">
    <text evidence="4">The sequence shown here is derived from an EMBL/GenBank/DDBJ whole genome shotgun (WGS) entry which is preliminary data.</text>
</comment>
<evidence type="ECO:0000259" key="3">
    <source>
        <dbReference type="Pfam" id="PF00496"/>
    </source>
</evidence>
<evidence type="ECO:0000313" key="4">
    <source>
        <dbReference type="EMBL" id="MDP9831783.1"/>
    </source>
</evidence>
<reference evidence="4 5" key="1">
    <citation type="submission" date="2023-07" db="EMBL/GenBank/DDBJ databases">
        <title>Sequencing the genomes of 1000 actinobacteria strains.</title>
        <authorList>
            <person name="Klenk H.-P."/>
        </authorList>
    </citation>
    <scope>NUCLEOTIDE SEQUENCE [LARGE SCALE GENOMIC DNA]</scope>
    <source>
        <strain evidence="4 5">DSM 19515</strain>
    </source>
</reference>
<evidence type="ECO:0000313" key="5">
    <source>
        <dbReference type="Proteomes" id="UP001230145"/>
    </source>
</evidence>
<feature type="chain" id="PRO_5047374719" evidence="2">
    <location>
        <begin position="21"/>
        <end position="573"/>
    </location>
</feature>
<name>A0ABT9PGE2_9ACTO</name>
<dbReference type="Proteomes" id="UP001230145">
    <property type="component" value="Unassembled WGS sequence"/>
</dbReference>
<dbReference type="InterPro" id="IPR039424">
    <property type="entry name" value="SBP_5"/>
</dbReference>
<dbReference type="RefSeq" id="WP_307634417.1">
    <property type="nucleotide sequence ID" value="NZ_JAUSQL010000001.1"/>
</dbReference>
<dbReference type="EMBL" id="JAUSQL010000001">
    <property type="protein sequence ID" value="MDP9831783.1"/>
    <property type="molecule type" value="Genomic_DNA"/>
</dbReference>
<dbReference type="Pfam" id="PF00496">
    <property type="entry name" value="SBP_bac_5"/>
    <property type="match status" value="1"/>
</dbReference>
<dbReference type="PROSITE" id="PS51257">
    <property type="entry name" value="PROKAR_LIPOPROTEIN"/>
    <property type="match status" value="1"/>
</dbReference>
<protein>
    <submittedName>
        <fullName evidence="4">Peptide/nickel transport system substrate-binding protein</fullName>
    </submittedName>
</protein>
<feature type="region of interest" description="Disordered" evidence="1">
    <location>
        <begin position="21"/>
        <end position="42"/>
    </location>
</feature>
<feature type="signal peptide" evidence="2">
    <location>
        <begin position="1"/>
        <end position="20"/>
    </location>
</feature>
<sequence>MRLKKAGFALVAAAALTLSACSSGSPEKGSSGSASGDTKVLPASDYNKVDPAELADGGTLRLAISSLPEQYNANHVDGNTVDVATTIYSYVAPVNWIYDENGKFDVNPDYIESYDANLEGDGDSAMVITLNLNPKSHWNDGTPITATDYQAVWKACSGQIDGVTCASADGWTQISSIEAGDSPQQVVVRYSEKYPDWSANFSTVESAAGLSDADTFNTGWIDPVEASKYLAGPFRVASSNAAQKVLTLERNPDWWGSKAKLDTVTFSALNQQATASGFANGEIDAIDFLVDAASYATAQNRQDADIKMSSSVQWRHFTFNSRAGALQDKKVRQAVQLGIDTKDITSSDLSGLPSQDYDLNLGNHFFMPNQEGYEDHSVGFDPKAAKALLEEAGYTMNETSGYYEKDGKELAVRYLRIPGNAANENEGAMFMEMMADIGIHVTYQDVESGDFFKHVIGGEYEVTSFAWNGTPYPMANVSQIYGNPFDDEGNLLNSNFAGLKVDKVDELIPQIARETDAAKRRELTNEADKAIWDEVMVLPLYYRANITAIPSNLANYGSTTFETLLRENVGYTK</sequence>
<dbReference type="PANTHER" id="PTHR30290">
    <property type="entry name" value="PERIPLASMIC BINDING COMPONENT OF ABC TRANSPORTER"/>
    <property type="match status" value="1"/>
</dbReference>
<dbReference type="Gene3D" id="3.90.76.10">
    <property type="entry name" value="Dipeptide-binding Protein, Domain 1"/>
    <property type="match status" value="1"/>
</dbReference>
<keyword evidence="2" id="KW-0732">Signal</keyword>
<accession>A0ABT9PGE2</accession>
<dbReference type="CDD" id="cd08501">
    <property type="entry name" value="PBP2_Lpqw"/>
    <property type="match status" value="1"/>
</dbReference>
<dbReference type="PANTHER" id="PTHR30290:SF65">
    <property type="entry name" value="MONOACYL PHOSPHATIDYLINOSITOL TETRAMANNOSIDE-BINDING PROTEIN LPQW-RELATED"/>
    <property type="match status" value="1"/>
</dbReference>
<dbReference type="Gene3D" id="3.40.190.10">
    <property type="entry name" value="Periplasmic binding protein-like II"/>
    <property type="match status" value="1"/>
</dbReference>
<evidence type="ECO:0000256" key="2">
    <source>
        <dbReference type="SAM" id="SignalP"/>
    </source>
</evidence>
<keyword evidence="5" id="KW-1185">Reference proteome</keyword>
<feature type="compositionally biased region" description="Low complexity" evidence="1">
    <location>
        <begin position="21"/>
        <end position="36"/>
    </location>
</feature>
<gene>
    <name evidence="4" type="ORF">J2S45_000462</name>
</gene>